<dbReference type="InterPro" id="IPR044855">
    <property type="entry name" value="CoA-Trfase_III_dom3_sf"/>
</dbReference>
<organism evidence="2 3">
    <name type="scientific">Brevibacterium antiquum</name>
    <dbReference type="NCBI Taxonomy" id="234835"/>
    <lineage>
        <taxon>Bacteria</taxon>
        <taxon>Bacillati</taxon>
        <taxon>Actinomycetota</taxon>
        <taxon>Actinomycetes</taxon>
        <taxon>Micrococcales</taxon>
        <taxon>Brevibacteriaceae</taxon>
        <taxon>Brevibacterium</taxon>
    </lineage>
</organism>
<dbReference type="GO" id="GO:0016740">
    <property type="term" value="F:transferase activity"/>
    <property type="evidence" value="ECO:0007669"/>
    <property type="project" value="UniProtKB-KW"/>
</dbReference>
<dbReference type="InterPro" id="IPR050509">
    <property type="entry name" value="CoA-transferase_III"/>
</dbReference>
<gene>
    <name evidence="2" type="ORF">BANT10_01961</name>
</gene>
<dbReference type="PANTHER" id="PTHR48228:SF5">
    <property type="entry name" value="ALPHA-METHYLACYL-COA RACEMASE"/>
    <property type="match status" value="1"/>
</dbReference>
<dbReference type="Proteomes" id="UP000234342">
    <property type="component" value="Unassembled WGS sequence"/>
</dbReference>
<evidence type="ECO:0000313" key="3">
    <source>
        <dbReference type="Proteomes" id="UP000234342"/>
    </source>
</evidence>
<reference evidence="3" key="1">
    <citation type="submission" date="2017-03" db="EMBL/GenBank/DDBJ databases">
        <authorList>
            <person name="Monnet C."/>
        </authorList>
    </citation>
    <scope>NUCLEOTIDE SEQUENCE [LARGE SCALE GENOMIC DNA]</scope>
    <source>
        <strain evidence="3">P10</strain>
    </source>
</reference>
<evidence type="ECO:0000313" key="2">
    <source>
        <dbReference type="EMBL" id="SMX86237.1"/>
    </source>
</evidence>
<dbReference type="InterPro" id="IPR003673">
    <property type="entry name" value="CoA-Trfase_fam_III"/>
</dbReference>
<evidence type="ECO:0000256" key="1">
    <source>
        <dbReference type="SAM" id="MobiDB-lite"/>
    </source>
</evidence>
<dbReference type="Gene3D" id="3.30.1540.10">
    <property type="entry name" value="formyl-coa transferase, domain 3"/>
    <property type="match status" value="1"/>
</dbReference>
<dbReference type="Pfam" id="PF02515">
    <property type="entry name" value="CoA_transf_3"/>
    <property type="match status" value="1"/>
</dbReference>
<feature type="compositionally biased region" description="Basic residues" evidence="1">
    <location>
        <begin position="144"/>
        <end position="153"/>
    </location>
</feature>
<keyword evidence="2" id="KW-0413">Isomerase</keyword>
<dbReference type="PANTHER" id="PTHR48228">
    <property type="entry name" value="SUCCINYL-COA--D-CITRAMALATE COA-TRANSFERASE"/>
    <property type="match status" value="1"/>
</dbReference>
<name>A0A2H1JFG5_9MICO</name>
<dbReference type="EC" id="5.1.99.4" evidence="2"/>
<keyword evidence="3" id="KW-1185">Reference proteome</keyword>
<dbReference type="SUPFAM" id="SSF89796">
    <property type="entry name" value="CoA-transferase family III (CaiB/BaiF)"/>
    <property type="match status" value="1"/>
</dbReference>
<dbReference type="InterPro" id="IPR023606">
    <property type="entry name" value="CoA-Trfase_III_dom_1_sf"/>
</dbReference>
<proteinExistence type="predicted"/>
<accession>A0A2H1JFG5</accession>
<dbReference type="Gene3D" id="3.40.50.10540">
    <property type="entry name" value="Crotonobetainyl-coa:carnitine coa-transferase, domain 1"/>
    <property type="match status" value="1"/>
</dbReference>
<dbReference type="AlphaFoldDB" id="A0A2H1JFG5"/>
<feature type="region of interest" description="Disordered" evidence="1">
    <location>
        <begin position="135"/>
        <end position="169"/>
    </location>
</feature>
<keyword evidence="2" id="KW-0808">Transferase</keyword>
<sequence>MLLVVGVFGALTSARITCIDTVVDTAMIDGANHLYSMMHGFSEMGMWRHDARGRKLLDSGTPFYDVYPTADDRYVSVACIEPTFFADFLGTLGIEDQLPAPLSEIDHWQPRHWSIMRPVFAEALASRTLAELEDRSPQLTPRPLLHRRSRNRSAHTGAEVRPGNRAHLC</sequence>
<dbReference type="EMBL" id="FXZE01000007">
    <property type="protein sequence ID" value="SMX86237.1"/>
    <property type="molecule type" value="Genomic_DNA"/>
</dbReference>
<protein>
    <submittedName>
        <fullName evidence="2">CoA-transferase family III</fullName>
        <ecNumber evidence="2">5.1.99.4</ecNumber>
    </submittedName>
</protein>
<dbReference type="GO" id="GO:0008111">
    <property type="term" value="F:alpha-methylacyl-CoA racemase activity"/>
    <property type="evidence" value="ECO:0007669"/>
    <property type="project" value="UniProtKB-EC"/>
</dbReference>